<dbReference type="SUPFAM" id="SSF117892">
    <property type="entry name" value="Band 7/SPFH domain"/>
    <property type="match status" value="1"/>
</dbReference>
<name>A0A7R9QQ42_9ACAR</name>
<evidence type="ECO:0000256" key="2">
    <source>
        <dbReference type="SAM" id="Phobius"/>
    </source>
</evidence>
<dbReference type="InterPro" id="IPR043202">
    <property type="entry name" value="Band-7_stomatin-like"/>
</dbReference>
<keyword evidence="2" id="KW-0472">Membrane</keyword>
<sequence>MRTNRASIEAFTQSENEDTNHGIVGTVILIVSLLCIACTMPLSLFICIKVVQEYERAVIFRLGRLSGGGAKGTGPGIFFIIPCIDSYTVVDLRTITFDVPVLTKDSVTVSVDAVIYYRIWLPTSADKRFSDSERRCRHILSHLVTDNCRRKRTGLRQIDPAISRGHFAQHFGH</sequence>
<reference evidence="4" key="1">
    <citation type="submission" date="2020-11" db="EMBL/GenBank/DDBJ databases">
        <authorList>
            <person name="Tran Van P."/>
        </authorList>
    </citation>
    <scope>NUCLEOTIDE SEQUENCE</scope>
</reference>
<feature type="domain" description="Band 7" evidence="3">
    <location>
        <begin position="46"/>
        <end position="170"/>
    </location>
</feature>
<keyword evidence="2" id="KW-1133">Transmembrane helix</keyword>
<keyword evidence="5" id="KW-1185">Reference proteome</keyword>
<dbReference type="PANTHER" id="PTHR10264">
    <property type="entry name" value="BAND 7 PROTEIN-RELATED"/>
    <property type="match status" value="1"/>
</dbReference>
<accession>A0A7R9QQ42</accession>
<organism evidence="4">
    <name type="scientific">Oppiella nova</name>
    <dbReference type="NCBI Taxonomy" id="334625"/>
    <lineage>
        <taxon>Eukaryota</taxon>
        <taxon>Metazoa</taxon>
        <taxon>Ecdysozoa</taxon>
        <taxon>Arthropoda</taxon>
        <taxon>Chelicerata</taxon>
        <taxon>Arachnida</taxon>
        <taxon>Acari</taxon>
        <taxon>Acariformes</taxon>
        <taxon>Sarcoptiformes</taxon>
        <taxon>Oribatida</taxon>
        <taxon>Brachypylina</taxon>
        <taxon>Oppioidea</taxon>
        <taxon>Oppiidae</taxon>
        <taxon>Oppiella</taxon>
    </lineage>
</organism>
<dbReference type="PRINTS" id="PR00721">
    <property type="entry name" value="STOMATIN"/>
</dbReference>
<feature type="transmembrane region" description="Helical" evidence="2">
    <location>
        <begin position="23"/>
        <end position="51"/>
    </location>
</feature>
<evidence type="ECO:0000313" key="4">
    <source>
        <dbReference type="EMBL" id="CAD7653691.1"/>
    </source>
</evidence>
<proteinExistence type="inferred from homology"/>
<dbReference type="EMBL" id="OC921800">
    <property type="protein sequence ID" value="CAD7653691.1"/>
    <property type="molecule type" value="Genomic_DNA"/>
</dbReference>
<dbReference type="EMBL" id="CAJPVJ010006975">
    <property type="protein sequence ID" value="CAG2170878.1"/>
    <property type="molecule type" value="Genomic_DNA"/>
</dbReference>
<evidence type="ECO:0000259" key="3">
    <source>
        <dbReference type="SMART" id="SM00244"/>
    </source>
</evidence>
<dbReference type="GO" id="GO:0005886">
    <property type="term" value="C:plasma membrane"/>
    <property type="evidence" value="ECO:0007669"/>
    <property type="project" value="InterPro"/>
</dbReference>
<dbReference type="Gene3D" id="3.30.479.30">
    <property type="entry name" value="Band 7 domain"/>
    <property type="match status" value="1"/>
</dbReference>
<dbReference type="OrthoDB" id="2105077at2759"/>
<evidence type="ECO:0000256" key="1">
    <source>
        <dbReference type="ARBA" id="ARBA00008164"/>
    </source>
</evidence>
<dbReference type="Pfam" id="PF01145">
    <property type="entry name" value="Band_7"/>
    <property type="match status" value="1"/>
</dbReference>
<evidence type="ECO:0000313" key="5">
    <source>
        <dbReference type="Proteomes" id="UP000728032"/>
    </source>
</evidence>
<dbReference type="PANTHER" id="PTHR10264:SF19">
    <property type="entry name" value="AT06885P-RELATED"/>
    <property type="match status" value="1"/>
</dbReference>
<dbReference type="InterPro" id="IPR036013">
    <property type="entry name" value="Band_7/SPFH_dom_sf"/>
</dbReference>
<comment type="similarity">
    <text evidence="1">Belongs to the band 7/mec-2 family.</text>
</comment>
<protein>
    <recommendedName>
        <fullName evidence="3">Band 7 domain-containing protein</fullName>
    </recommendedName>
</protein>
<dbReference type="AlphaFoldDB" id="A0A7R9QQ42"/>
<dbReference type="InterPro" id="IPR001972">
    <property type="entry name" value="Stomatin_HflK_fam"/>
</dbReference>
<dbReference type="SMART" id="SM00244">
    <property type="entry name" value="PHB"/>
    <property type="match status" value="1"/>
</dbReference>
<keyword evidence="2" id="KW-0812">Transmembrane</keyword>
<gene>
    <name evidence="4" type="ORF">ONB1V03_LOCUS10344</name>
</gene>
<dbReference type="InterPro" id="IPR001107">
    <property type="entry name" value="Band_7"/>
</dbReference>
<dbReference type="Proteomes" id="UP000728032">
    <property type="component" value="Unassembled WGS sequence"/>
</dbReference>